<name>A0A2P2MCY4_RHIMU</name>
<protein>
    <submittedName>
        <fullName evidence="2">Uncharacterized protein LOC105132747</fullName>
    </submittedName>
</protein>
<dbReference type="PROSITE" id="PS51257">
    <property type="entry name" value="PROKAR_LIPOPROTEIN"/>
    <property type="match status" value="1"/>
</dbReference>
<evidence type="ECO:0000256" key="1">
    <source>
        <dbReference type="SAM" id="SignalP"/>
    </source>
</evidence>
<feature type="chain" id="PRO_5015153977" evidence="1">
    <location>
        <begin position="19"/>
        <end position="51"/>
    </location>
</feature>
<dbReference type="AlphaFoldDB" id="A0A2P2MCY4"/>
<evidence type="ECO:0000313" key="2">
    <source>
        <dbReference type="EMBL" id="MBX28095.1"/>
    </source>
</evidence>
<dbReference type="EMBL" id="GGEC01047611">
    <property type="protein sequence ID" value="MBX28095.1"/>
    <property type="molecule type" value="Transcribed_RNA"/>
</dbReference>
<feature type="signal peptide" evidence="1">
    <location>
        <begin position="1"/>
        <end position="18"/>
    </location>
</feature>
<proteinExistence type="predicted"/>
<reference evidence="2" key="1">
    <citation type="submission" date="2018-02" db="EMBL/GenBank/DDBJ databases">
        <title>Rhizophora mucronata_Transcriptome.</title>
        <authorList>
            <person name="Meera S.P."/>
            <person name="Sreeshan A."/>
            <person name="Augustine A."/>
        </authorList>
    </citation>
    <scope>NUCLEOTIDE SEQUENCE</scope>
    <source>
        <tissue evidence="2">Leaf</tissue>
    </source>
</reference>
<keyword evidence="1" id="KW-0732">Signal</keyword>
<sequence>MQSRKFIILFVLSGSCQGSFSEANAGKVDLDLSIYACWSSPSWGNYWCCGE</sequence>
<accession>A0A2P2MCY4</accession>
<organism evidence="2">
    <name type="scientific">Rhizophora mucronata</name>
    <name type="common">Asiatic mangrove</name>
    <dbReference type="NCBI Taxonomy" id="61149"/>
    <lineage>
        <taxon>Eukaryota</taxon>
        <taxon>Viridiplantae</taxon>
        <taxon>Streptophyta</taxon>
        <taxon>Embryophyta</taxon>
        <taxon>Tracheophyta</taxon>
        <taxon>Spermatophyta</taxon>
        <taxon>Magnoliopsida</taxon>
        <taxon>eudicotyledons</taxon>
        <taxon>Gunneridae</taxon>
        <taxon>Pentapetalae</taxon>
        <taxon>rosids</taxon>
        <taxon>fabids</taxon>
        <taxon>Malpighiales</taxon>
        <taxon>Rhizophoraceae</taxon>
        <taxon>Rhizophora</taxon>
    </lineage>
</organism>